<feature type="transmembrane region" description="Helical" evidence="6">
    <location>
        <begin position="34"/>
        <end position="54"/>
    </location>
</feature>
<feature type="transmembrane region" description="Helical" evidence="6">
    <location>
        <begin position="220"/>
        <end position="238"/>
    </location>
</feature>
<feature type="transmembrane region" description="Helical" evidence="6">
    <location>
        <begin position="243"/>
        <end position="263"/>
    </location>
</feature>
<accession>A0A7J5DS32</accession>
<keyword evidence="4 6" id="KW-1133">Transmembrane helix</keyword>
<dbReference type="Pfam" id="PF02653">
    <property type="entry name" value="BPD_transp_2"/>
    <property type="match status" value="1"/>
</dbReference>
<feature type="transmembrane region" description="Helical" evidence="6">
    <location>
        <begin position="148"/>
        <end position="164"/>
    </location>
</feature>
<dbReference type="EMBL" id="WBVM01000004">
    <property type="protein sequence ID" value="KAB2807765.1"/>
    <property type="molecule type" value="Genomic_DNA"/>
</dbReference>
<dbReference type="PANTHER" id="PTHR43370">
    <property type="entry name" value="SUGAR ABC TRANSPORTER INTEGRAL MEMBRANE PROTEIN-RELATED"/>
    <property type="match status" value="1"/>
</dbReference>
<proteinExistence type="predicted"/>
<evidence type="ECO:0000256" key="2">
    <source>
        <dbReference type="ARBA" id="ARBA00022475"/>
    </source>
</evidence>
<keyword evidence="3 6" id="KW-0812">Transmembrane</keyword>
<dbReference type="InterPro" id="IPR001851">
    <property type="entry name" value="ABC_transp_permease"/>
</dbReference>
<evidence type="ECO:0000313" key="7">
    <source>
        <dbReference type="EMBL" id="KAB2807765.1"/>
    </source>
</evidence>
<dbReference type="GO" id="GO:0022857">
    <property type="term" value="F:transmembrane transporter activity"/>
    <property type="evidence" value="ECO:0007669"/>
    <property type="project" value="InterPro"/>
</dbReference>
<dbReference type="Proteomes" id="UP000449906">
    <property type="component" value="Unassembled WGS sequence"/>
</dbReference>
<evidence type="ECO:0000256" key="4">
    <source>
        <dbReference type="ARBA" id="ARBA00022989"/>
    </source>
</evidence>
<feature type="transmembrane region" description="Helical" evidence="6">
    <location>
        <begin position="88"/>
        <end position="111"/>
    </location>
</feature>
<comment type="caution">
    <text evidence="7">The sequence shown here is derived from an EMBL/GenBank/DDBJ whole genome shotgun (WGS) entry which is preliminary data.</text>
</comment>
<evidence type="ECO:0000256" key="6">
    <source>
        <dbReference type="SAM" id="Phobius"/>
    </source>
</evidence>
<keyword evidence="2" id="KW-1003">Cell membrane</keyword>
<name>A0A7J5DS32_NOCSI</name>
<feature type="transmembrane region" description="Helical" evidence="6">
    <location>
        <begin position="60"/>
        <end position="81"/>
    </location>
</feature>
<evidence type="ECO:0000256" key="1">
    <source>
        <dbReference type="ARBA" id="ARBA00004651"/>
    </source>
</evidence>
<sequence>MDWLDAFLGSGMRFTTPILLAALGCLVTSWTRDLNVGLEGAMIFGAFFGVAFGLELGSGLGAIVVTLLAAAVAGLLFGILITTYRVNVFVAGIVLNVFGAGATVFLLRSIYGVKGALADDGIPRLARIEIPVIDDIPVLGGLVSGHTVLTYLAWVLVGVTVWAVRNSVVVRHLKAAGEHPEALETAGGNVQRMRILAQVWCFMLCALAGAQMSIGQLSLFTEGMTSGLGFVAVAAAIFSRGNVLWLAAISTVFGLSSAAGVQINEEVMPPQFAQMIPYVVALVGLVVLARTSKVDQVRIATPQLQAD</sequence>
<reference evidence="7 8" key="1">
    <citation type="submission" date="2019-09" db="EMBL/GenBank/DDBJ databases">
        <title>Pimelobacter sp. isolated from Paulinella.</title>
        <authorList>
            <person name="Jeong S.E."/>
        </authorList>
    </citation>
    <scope>NUCLEOTIDE SEQUENCE [LARGE SCALE GENOMIC DNA]</scope>
    <source>
        <strain evidence="7 8">Pch-N</strain>
    </source>
</reference>
<gene>
    <name evidence="7" type="ORF">F9L07_24005</name>
</gene>
<keyword evidence="5 6" id="KW-0472">Membrane</keyword>
<dbReference type="PANTHER" id="PTHR43370:SF1">
    <property type="entry name" value="GUANOSINE ABC TRANSPORTER PERMEASE PROTEIN NUPQ"/>
    <property type="match status" value="1"/>
</dbReference>
<feature type="transmembrane region" description="Helical" evidence="6">
    <location>
        <begin position="275"/>
        <end position="291"/>
    </location>
</feature>
<organism evidence="7 8">
    <name type="scientific">Nocardioides simplex</name>
    <name type="common">Arthrobacter simplex</name>
    <dbReference type="NCBI Taxonomy" id="2045"/>
    <lineage>
        <taxon>Bacteria</taxon>
        <taxon>Bacillati</taxon>
        <taxon>Actinomycetota</taxon>
        <taxon>Actinomycetes</taxon>
        <taxon>Propionibacteriales</taxon>
        <taxon>Nocardioidaceae</taxon>
        <taxon>Pimelobacter</taxon>
    </lineage>
</organism>
<feature type="transmembrane region" description="Helical" evidence="6">
    <location>
        <begin position="195"/>
        <end position="214"/>
    </location>
</feature>
<evidence type="ECO:0000313" key="8">
    <source>
        <dbReference type="Proteomes" id="UP000449906"/>
    </source>
</evidence>
<comment type="subcellular location">
    <subcellularLocation>
        <location evidence="1">Cell membrane</location>
        <topology evidence="1">Multi-pass membrane protein</topology>
    </subcellularLocation>
</comment>
<dbReference type="CDD" id="cd06580">
    <property type="entry name" value="TM_PBP1_transp_TpRbsC_like"/>
    <property type="match status" value="1"/>
</dbReference>
<feature type="transmembrane region" description="Helical" evidence="6">
    <location>
        <begin position="6"/>
        <end position="27"/>
    </location>
</feature>
<dbReference type="AlphaFoldDB" id="A0A7J5DS32"/>
<evidence type="ECO:0000256" key="5">
    <source>
        <dbReference type="ARBA" id="ARBA00023136"/>
    </source>
</evidence>
<protein>
    <submittedName>
        <fullName evidence="7">ABC transporter permease</fullName>
    </submittedName>
</protein>
<dbReference type="GO" id="GO:0005886">
    <property type="term" value="C:plasma membrane"/>
    <property type="evidence" value="ECO:0007669"/>
    <property type="project" value="UniProtKB-SubCell"/>
</dbReference>
<evidence type="ECO:0000256" key="3">
    <source>
        <dbReference type="ARBA" id="ARBA00022692"/>
    </source>
</evidence>